<keyword evidence="7" id="KW-1185">Reference proteome</keyword>
<feature type="transmembrane region" description="Helical" evidence="5">
    <location>
        <begin position="52"/>
        <end position="72"/>
    </location>
</feature>
<evidence type="ECO:0000313" key="6">
    <source>
        <dbReference type="EMBL" id="PWA08419.1"/>
    </source>
</evidence>
<feature type="transmembrane region" description="Helical" evidence="5">
    <location>
        <begin position="78"/>
        <end position="95"/>
    </location>
</feature>
<evidence type="ECO:0000256" key="3">
    <source>
        <dbReference type="ARBA" id="ARBA00022989"/>
    </source>
</evidence>
<evidence type="ECO:0000256" key="2">
    <source>
        <dbReference type="ARBA" id="ARBA00022692"/>
    </source>
</evidence>
<comment type="caution">
    <text evidence="6">The sequence shown here is derived from an EMBL/GenBank/DDBJ whole genome shotgun (WGS) entry which is preliminary data.</text>
</comment>
<reference evidence="6 7" key="1">
    <citation type="submission" date="2018-04" db="EMBL/GenBank/DDBJ databases">
        <title>Camelliibacillus theae gen. nov., sp. nov., isolated from Pu'er tea.</title>
        <authorList>
            <person name="Niu L."/>
        </authorList>
    </citation>
    <scope>NUCLEOTIDE SEQUENCE [LARGE SCALE GENOMIC DNA]</scope>
    <source>
        <strain evidence="6 7">T8</strain>
    </source>
</reference>
<comment type="subcellular location">
    <subcellularLocation>
        <location evidence="1">Membrane</location>
        <topology evidence="1">Multi-pass membrane protein</topology>
    </subcellularLocation>
</comment>
<gene>
    <name evidence="6" type="ORF">DCC39_14845</name>
</gene>
<evidence type="ECO:0000256" key="5">
    <source>
        <dbReference type="SAM" id="Phobius"/>
    </source>
</evidence>
<organism evidence="6 7">
    <name type="scientific">Pueribacillus theae</name>
    <dbReference type="NCBI Taxonomy" id="2171751"/>
    <lineage>
        <taxon>Bacteria</taxon>
        <taxon>Bacillati</taxon>
        <taxon>Bacillota</taxon>
        <taxon>Bacilli</taxon>
        <taxon>Bacillales</taxon>
        <taxon>Bacillaceae</taxon>
        <taxon>Pueribacillus</taxon>
    </lineage>
</organism>
<keyword evidence="4 5" id="KW-0472">Membrane</keyword>
<dbReference type="InterPro" id="IPR019109">
    <property type="entry name" value="MamF_MmsF"/>
</dbReference>
<evidence type="ECO:0000313" key="7">
    <source>
        <dbReference type="Proteomes" id="UP000245998"/>
    </source>
</evidence>
<proteinExistence type="predicted"/>
<keyword evidence="2 5" id="KW-0812">Transmembrane</keyword>
<evidence type="ECO:0000256" key="4">
    <source>
        <dbReference type="ARBA" id="ARBA00023136"/>
    </source>
</evidence>
<dbReference type="AlphaFoldDB" id="A0A2U1JTY5"/>
<accession>A0A2U1JTY5</accession>
<name>A0A2U1JTY5_9BACI</name>
<dbReference type="Pfam" id="PF09685">
    <property type="entry name" value="MamF_MmsF"/>
    <property type="match status" value="1"/>
</dbReference>
<dbReference type="Proteomes" id="UP000245998">
    <property type="component" value="Unassembled WGS sequence"/>
</dbReference>
<dbReference type="EMBL" id="QCZG01000037">
    <property type="protein sequence ID" value="PWA08419.1"/>
    <property type="molecule type" value="Genomic_DNA"/>
</dbReference>
<evidence type="ECO:0000256" key="1">
    <source>
        <dbReference type="ARBA" id="ARBA00004141"/>
    </source>
</evidence>
<dbReference type="OrthoDB" id="9808930at2"/>
<keyword evidence="3 5" id="KW-1133">Transmembrane helix</keyword>
<sequence>MQTVNNVPNDDERLLSMLLYLLSLFFPIVAPLIIWLLKREDSEFVDYHGKEYFNFLISYFIYSVISGILVIILIGVVLLSVLGLMVLIFTIIAAVKSYQGERYRIPFVIRFIK</sequence>
<feature type="transmembrane region" description="Helical" evidence="5">
    <location>
        <begin position="17"/>
        <end position="37"/>
    </location>
</feature>
<dbReference type="RefSeq" id="WP_116555683.1">
    <property type="nucleotide sequence ID" value="NZ_QCZG01000037.1"/>
</dbReference>
<protein>
    <submittedName>
        <fullName evidence="6">DUF4870 domain-containing protein</fullName>
    </submittedName>
</protein>